<dbReference type="OrthoDB" id="31789at10239"/>
<dbReference type="RefSeq" id="YP_009125421.1">
    <property type="nucleotide sequence ID" value="NC_026597.1"/>
</dbReference>
<reference evidence="1 2" key="1">
    <citation type="submission" date="2014-07" db="EMBL/GenBank/DDBJ databases">
        <authorList>
            <person name="Simmons-Yager K."/>
            <person name="Taylor B.J."/>
            <person name="Thorniley A.J."/>
            <person name="Dasenko M.A."/>
            <person name="Denver D.R."/>
            <person name="Garcia-Ruiz H."/>
            <person name="Hoyer J.S."/>
            <person name="Jogdeo S."/>
            <person name="Sullivan C.M."/>
            <person name="Peterson M.R."/>
            <person name="Rowley E.R."/>
            <person name="Schnitzler C.E."/>
            <person name="Vining K.J."/>
            <person name="Almabruk K.H."/>
            <person name="Banawas S."/>
            <person name="Beatty C."/>
            <person name="Bullock C.J."/>
            <person name="Cappellazzi J.E."/>
            <person name="Chagani S.E."/>
            <person name="Chatterjee P."/>
            <person name="Cram E.D."/>
            <person name="Elorriaga M.E.S.T.E.F.A."/>
            <person name="Esser M."/>
            <person name="Fellows E.J."/>
            <person name="Garcia G.R."/>
            <person name="Gullaba J.M."/>
            <person name="Kinsley M.A."/>
            <person name="Luo F."/>
            <person name="Mcginnis M."/>
            <person name="Paquette C.E."/>
            <person name="Reddekopp R.L."/>
            <person name="Rosen K.L."/>
            <person name="Sahlfeld L.M."/>
            <person name="Vondras A.M."/>
            <person name="Wang J.X."/>
            <person name="Weiss E.S."/>
            <person name="Wernick R."/>
            <person name="Abuelizz H.A."/>
            <person name="Amaro Y."/>
            <person name="Archer C.L."/>
            <person name="Basu A."/>
            <person name="Bellinger M.R."/>
            <person name="Johnson S.F."/>
            <person name="Kitchen S.A."/>
            <person name="Li M."/>
            <person name="Morey-Castro K.E."/>
            <person name="Lavalleur H.J."/>
            <person name="Rangel L.J."/>
            <person name="Ree J.F."/>
            <person name="Shay S.D."/>
            <person name="Sheng Y."/>
            <person name="Smyth J.C."/>
            <person name="Stamm E.A."/>
            <person name="Taylor C.R."/>
            <person name="Vining O.B."/>
            <person name="Wanzeck K.M."/>
            <person name="Watson G."/>
            <person name="Bruck A.J."/>
            <person name="Anders K.R."/>
            <person name="Braun M.A."/>
            <person name="Delesalle V.A."/>
            <person name="Hughes L.E."/>
            <person name="Ware V.C."/>
            <person name="Bradley K.W."/>
            <person name="Barker L.P."/>
            <person name="Asai D.J."/>
            <person name="Bowman C.A."/>
            <person name="Russell D.A."/>
            <person name="Pope W.H."/>
            <person name="Jacobs-Sera D."/>
            <person name="Hendrix R.W."/>
            <person name="Hatfull G.F."/>
        </authorList>
    </citation>
    <scope>NUCLEOTIDE SEQUENCE [LARGE SCALE GENOMIC DNA]</scope>
</reference>
<organism evidence="1 2">
    <name type="scientific">Mycobacterium phage Sparky</name>
    <dbReference type="NCBI Taxonomy" id="1527493"/>
    <lineage>
        <taxon>Viruses</taxon>
        <taxon>Duplodnaviria</taxon>
        <taxon>Heunggongvirae</taxon>
        <taxon>Uroviricota</taxon>
        <taxon>Caudoviricetes</taxon>
        <taxon>Sparkyvirus</taxon>
        <taxon>Sparkyvirus sparky</taxon>
    </lineage>
</organism>
<evidence type="ECO:0000313" key="1">
    <source>
        <dbReference type="EMBL" id="AII28186.1"/>
    </source>
</evidence>
<evidence type="ECO:0000313" key="2">
    <source>
        <dbReference type="Proteomes" id="UP000028659"/>
    </source>
</evidence>
<proteinExistence type="predicted"/>
<dbReference type="Proteomes" id="UP000028659">
    <property type="component" value="Genome"/>
</dbReference>
<dbReference type="EMBL" id="KM083128">
    <property type="protein sequence ID" value="AII28186.1"/>
    <property type="molecule type" value="Genomic_DNA"/>
</dbReference>
<protein>
    <submittedName>
        <fullName evidence="1">Uncharacterized protein</fullName>
    </submittedName>
</protein>
<accession>A0A076G7T6</accession>
<gene>
    <name evidence="1" type="primary">42</name>
    <name evidence="1" type="ORF">PBI_SPARKY_42</name>
</gene>
<name>A0A076G7T6_9CAUD</name>
<dbReference type="GeneID" id="23680209"/>
<dbReference type="KEGG" id="vg:23680209"/>
<keyword evidence="2" id="KW-1185">Reference proteome</keyword>
<sequence length="159" mass="18169">MAKYAANTDVSSDRSRAEIERTLERYGARQFMYGWDQDRAVVGFVLNDREIRFVLPLPDRDSTDFTRTPTGRPRAANQVREAYEQAVRQRWRSLALVIKAKLEAVESGIVTFDAEFLAHIVLPDGRTVADNVVPRVQQAYRDHEMPALLSEYSRKALPA</sequence>